<dbReference type="Gene3D" id="1.25.40.10">
    <property type="entry name" value="Tetratricopeptide repeat domain"/>
    <property type="match status" value="2"/>
</dbReference>
<sequence>MAEASASRRSVETEPTLAVPAAAGPVAGPGGGGASLTVQVLGPLRVWRDGVEVDTGPRQQTYLLALLLMRAGRPVSPSELIDLIWDDSMPTSALNIVQKYVGTLRRLLEPDLPARAAGSYLHRRSGGYQFDDSHVALDLTEFRQLLGLARAALDAQRFEEGADAYGEALSRWRGSAGDGLAVSATAGPLFASVNRELLDACVEAARVIVPRGRAARILQPLRLAAWIEPFDETIQATLMTTLAASGQQAEALSVFDTVRARLADELGIDPGPALREAHRHVLQQAEAVFTPRSAGLPPEASPRSESGVRSTAGARERSGSQSDRLVGRQEELALLRHAVESATLAGARIVLVEGPPGVGKSRLVAEVTDEAAANGAFVVWGRCHEGEGTPSMWPWVQIVEALIAALPEDDRARWTAELGGLLQHPAHRAEVLARPDARAQFRLYSNVVALFSAVAARQPLVVVVDDLHWADQSSLQLFAHLAESLPASSVLMGTLRGHAPTPSQHVRRMLAAVARQDRHRRIALGPLDPSDVAELVRQETGQSPSPGVARSIQARTEGNPLFVRELARFLAEENHLFDQAAAQAAVPATVRDIVRDRTSKLDEGDRRLIDIAALMGRDIDARLLASASDLDVSQCLTRLEALEELGLVEVTSGYLGDWRFVHDLVRESVARSTTRSDASQFHLRIAAALAQIQEPAERHGEALAHHLCSAGPLAEPKQTAQALVVAARIATRRSAYETAEKHLDTATRIARGAGLLDLELTALTELTAIAGIHAGFVGATMDHLDRAEEVARSLGQEREAIGFLFSRFLAHAQGIQLDAAGRLARRLLDYGRRSSDPVVRASGHHAWGVHQWSSGNVGEAYRNLSQSDALIRAHRDAEPLRHRLQMMTPVMLALNTALRGDLVAARELFDVVEFGAGDDPYAISIWGSFAVTAAAAAGDFAWALWTAEKAISADPDFSFTFSGSYPRLARHWATAMSGGDPVTPAIEMERIIEATLVDPPRSNLATWYALLAEVQLRAGDLSAAMTALDKAETFIDTYGERYAEGLVILIRAKAFRAGGDVQSAVRAAHRALTLAQERGAHLFATRANDLLAELPGGGSLRGDDAGVAGG</sequence>
<dbReference type="InterPro" id="IPR027417">
    <property type="entry name" value="P-loop_NTPase"/>
</dbReference>
<evidence type="ECO:0000256" key="2">
    <source>
        <dbReference type="ARBA" id="ARBA00023015"/>
    </source>
</evidence>
<evidence type="ECO:0000259" key="7">
    <source>
        <dbReference type="PROSITE" id="PS51755"/>
    </source>
</evidence>
<dbReference type="InterPro" id="IPR011990">
    <property type="entry name" value="TPR-like_helical_dom_sf"/>
</dbReference>
<dbReference type="GO" id="GO:0000160">
    <property type="term" value="P:phosphorelay signal transduction system"/>
    <property type="evidence" value="ECO:0007669"/>
    <property type="project" value="InterPro"/>
</dbReference>
<evidence type="ECO:0000256" key="3">
    <source>
        <dbReference type="ARBA" id="ARBA00023125"/>
    </source>
</evidence>
<dbReference type="Pfam" id="PF00486">
    <property type="entry name" value="Trans_reg_C"/>
    <property type="match status" value="1"/>
</dbReference>
<keyword evidence="4" id="KW-0804">Transcription</keyword>
<evidence type="ECO:0000313" key="9">
    <source>
        <dbReference type="Proteomes" id="UP000502508"/>
    </source>
</evidence>
<dbReference type="KEGG" id="pfla:Pflav_021420"/>
<accession>A0A6F8XPG4</accession>
<dbReference type="SMART" id="SM00862">
    <property type="entry name" value="Trans_reg_C"/>
    <property type="match status" value="1"/>
</dbReference>
<feature type="DNA-binding region" description="OmpR/PhoB-type" evidence="5">
    <location>
        <begin position="24"/>
        <end position="132"/>
    </location>
</feature>
<dbReference type="Pfam" id="PF03704">
    <property type="entry name" value="BTAD"/>
    <property type="match status" value="1"/>
</dbReference>
<dbReference type="PROSITE" id="PS51755">
    <property type="entry name" value="OMPR_PHOB"/>
    <property type="match status" value="1"/>
</dbReference>
<dbReference type="SUPFAM" id="SSF46894">
    <property type="entry name" value="C-terminal effector domain of the bipartite response regulators"/>
    <property type="match status" value="1"/>
</dbReference>
<dbReference type="InterPro" id="IPR005158">
    <property type="entry name" value="BTAD"/>
</dbReference>
<dbReference type="InterPro" id="IPR016032">
    <property type="entry name" value="Sig_transdc_resp-reg_C-effctor"/>
</dbReference>
<dbReference type="InterPro" id="IPR051677">
    <property type="entry name" value="AfsR-DnrI-RedD_regulator"/>
</dbReference>
<evidence type="ECO:0000313" key="8">
    <source>
        <dbReference type="EMBL" id="BCB75732.1"/>
    </source>
</evidence>
<feature type="region of interest" description="Disordered" evidence="6">
    <location>
        <begin position="291"/>
        <end position="325"/>
    </location>
</feature>
<dbReference type="Gene3D" id="1.10.10.10">
    <property type="entry name" value="Winged helix-like DNA-binding domain superfamily/Winged helix DNA-binding domain"/>
    <property type="match status" value="1"/>
</dbReference>
<dbReference type="SUPFAM" id="SSF52540">
    <property type="entry name" value="P-loop containing nucleoside triphosphate hydrolases"/>
    <property type="match status" value="1"/>
</dbReference>
<protein>
    <recommendedName>
        <fullName evidence="7">OmpR/PhoB-type domain-containing protein</fullName>
    </recommendedName>
</protein>
<dbReference type="Proteomes" id="UP000502508">
    <property type="component" value="Chromosome"/>
</dbReference>
<proteinExistence type="inferred from homology"/>
<comment type="similarity">
    <text evidence="1">Belongs to the AfsR/DnrI/RedD regulatory family.</text>
</comment>
<dbReference type="InterPro" id="IPR036388">
    <property type="entry name" value="WH-like_DNA-bd_sf"/>
</dbReference>
<dbReference type="PANTHER" id="PTHR35807:SF1">
    <property type="entry name" value="TRANSCRIPTIONAL REGULATOR REDD"/>
    <property type="match status" value="1"/>
</dbReference>
<dbReference type="InterPro" id="IPR041664">
    <property type="entry name" value="AAA_16"/>
</dbReference>
<dbReference type="SUPFAM" id="SSF48452">
    <property type="entry name" value="TPR-like"/>
    <property type="match status" value="2"/>
</dbReference>
<keyword evidence="9" id="KW-1185">Reference proteome</keyword>
<dbReference type="RefSeq" id="WP_173035665.1">
    <property type="nucleotide sequence ID" value="NZ_AP022870.1"/>
</dbReference>
<evidence type="ECO:0000256" key="6">
    <source>
        <dbReference type="SAM" id="MobiDB-lite"/>
    </source>
</evidence>
<dbReference type="GO" id="GO:0006355">
    <property type="term" value="P:regulation of DNA-templated transcription"/>
    <property type="evidence" value="ECO:0007669"/>
    <property type="project" value="InterPro"/>
</dbReference>
<gene>
    <name evidence="8" type="ORF">Pflav_021420</name>
</gene>
<reference evidence="8 9" key="2">
    <citation type="submission" date="2020-03" db="EMBL/GenBank/DDBJ databases">
        <authorList>
            <person name="Ichikawa N."/>
            <person name="Kimura A."/>
            <person name="Kitahashi Y."/>
            <person name="Uohara A."/>
        </authorList>
    </citation>
    <scope>NUCLEOTIDE SEQUENCE [LARGE SCALE GENOMIC DNA]</scope>
    <source>
        <strain evidence="8 9">NBRC 107702</strain>
    </source>
</reference>
<dbReference type="PANTHER" id="PTHR35807">
    <property type="entry name" value="TRANSCRIPTIONAL REGULATOR REDD-RELATED"/>
    <property type="match status" value="1"/>
</dbReference>
<dbReference type="GO" id="GO:0003677">
    <property type="term" value="F:DNA binding"/>
    <property type="evidence" value="ECO:0007669"/>
    <property type="project" value="UniProtKB-UniRule"/>
</dbReference>
<organism evidence="8 9">
    <name type="scientific">Phytohabitans flavus</name>
    <dbReference type="NCBI Taxonomy" id="1076124"/>
    <lineage>
        <taxon>Bacteria</taxon>
        <taxon>Bacillati</taxon>
        <taxon>Actinomycetota</taxon>
        <taxon>Actinomycetes</taxon>
        <taxon>Micromonosporales</taxon>
        <taxon>Micromonosporaceae</taxon>
    </lineage>
</organism>
<feature type="region of interest" description="Disordered" evidence="6">
    <location>
        <begin position="1"/>
        <end position="30"/>
    </location>
</feature>
<keyword evidence="3 5" id="KW-0238">DNA-binding</keyword>
<evidence type="ECO:0000256" key="1">
    <source>
        <dbReference type="ARBA" id="ARBA00005820"/>
    </source>
</evidence>
<keyword evidence="2" id="KW-0805">Transcription regulation</keyword>
<dbReference type="Pfam" id="PF13191">
    <property type="entry name" value="AAA_16"/>
    <property type="match status" value="1"/>
</dbReference>
<evidence type="ECO:0000256" key="5">
    <source>
        <dbReference type="PROSITE-ProRule" id="PRU01091"/>
    </source>
</evidence>
<name>A0A6F8XPG4_9ACTN</name>
<dbReference type="InterPro" id="IPR001867">
    <property type="entry name" value="OmpR/PhoB-type_DNA-bd"/>
</dbReference>
<dbReference type="SMART" id="SM01043">
    <property type="entry name" value="BTAD"/>
    <property type="match status" value="1"/>
</dbReference>
<dbReference type="Gene3D" id="3.40.50.300">
    <property type="entry name" value="P-loop containing nucleotide triphosphate hydrolases"/>
    <property type="match status" value="1"/>
</dbReference>
<dbReference type="CDD" id="cd15831">
    <property type="entry name" value="BTAD"/>
    <property type="match status" value="1"/>
</dbReference>
<evidence type="ECO:0000256" key="4">
    <source>
        <dbReference type="ARBA" id="ARBA00023163"/>
    </source>
</evidence>
<feature type="domain" description="OmpR/PhoB-type" evidence="7">
    <location>
        <begin position="24"/>
        <end position="132"/>
    </location>
</feature>
<reference evidence="8 9" key="1">
    <citation type="submission" date="2020-03" db="EMBL/GenBank/DDBJ databases">
        <title>Whole genome shotgun sequence of Phytohabitans flavus NBRC 107702.</title>
        <authorList>
            <person name="Komaki H."/>
            <person name="Tamura T."/>
        </authorList>
    </citation>
    <scope>NUCLEOTIDE SEQUENCE [LARGE SCALE GENOMIC DNA]</scope>
    <source>
        <strain evidence="8 9">NBRC 107702</strain>
    </source>
</reference>
<dbReference type="EMBL" id="AP022870">
    <property type="protein sequence ID" value="BCB75732.1"/>
    <property type="molecule type" value="Genomic_DNA"/>
</dbReference>
<dbReference type="AlphaFoldDB" id="A0A6F8XPG4"/>